<keyword evidence="3" id="KW-1185">Reference proteome</keyword>
<dbReference type="AlphaFoldDB" id="A0AA38GSX0"/>
<dbReference type="GO" id="GO:0071013">
    <property type="term" value="C:catalytic step 2 spliceosome"/>
    <property type="evidence" value="ECO:0007669"/>
    <property type="project" value="InterPro"/>
</dbReference>
<dbReference type="InterPro" id="IPR032847">
    <property type="entry name" value="PRPF17"/>
</dbReference>
<name>A0AA38GSX0_TAXCH</name>
<evidence type="ECO:0000256" key="1">
    <source>
        <dbReference type="SAM" id="MobiDB-lite"/>
    </source>
</evidence>
<comment type="caution">
    <text evidence="2">The sequence shown here is derived from an EMBL/GenBank/DDBJ whole genome shotgun (WGS) entry which is preliminary data.</text>
</comment>
<organism evidence="2 3">
    <name type="scientific">Taxus chinensis</name>
    <name type="common">Chinese yew</name>
    <name type="synonym">Taxus wallichiana var. chinensis</name>
    <dbReference type="NCBI Taxonomy" id="29808"/>
    <lineage>
        <taxon>Eukaryota</taxon>
        <taxon>Viridiplantae</taxon>
        <taxon>Streptophyta</taxon>
        <taxon>Embryophyta</taxon>
        <taxon>Tracheophyta</taxon>
        <taxon>Spermatophyta</taxon>
        <taxon>Pinopsida</taxon>
        <taxon>Pinidae</taxon>
        <taxon>Conifers II</taxon>
        <taxon>Cupressales</taxon>
        <taxon>Taxaceae</taxon>
        <taxon>Taxus</taxon>
    </lineage>
</organism>
<dbReference type="Proteomes" id="UP000824469">
    <property type="component" value="Unassembled WGS sequence"/>
</dbReference>
<proteinExistence type="predicted"/>
<dbReference type="PANTHER" id="PTHR43979:SF1">
    <property type="entry name" value="PRE-MRNA-PROCESSING FACTOR 17"/>
    <property type="match status" value="1"/>
</dbReference>
<gene>
    <name evidence="2" type="ORF">KI387_000247</name>
</gene>
<feature type="region of interest" description="Disordered" evidence="1">
    <location>
        <begin position="92"/>
        <end position="113"/>
    </location>
</feature>
<evidence type="ECO:0000313" key="3">
    <source>
        <dbReference type="Proteomes" id="UP000824469"/>
    </source>
</evidence>
<sequence>MALRAKKDLHKKPIDPGQHSVGFNPYANDGIAQGMRNHKLGFVEDAAIHSFMFDEQYNTFHSYGCAADPSAPVADSIVGDLESLKRNDGLSVYNLPQREHKKRKHDLKTAQRE</sequence>
<protein>
    <submittedName>
        <fullName evidence="2">Uncharacterized protein</fullName>
    </submittedName>
</protein>
<dbReference type="EMBL" id="JAHRHJ020000001">
    <property type="protein sequence ID" value="KAH9328139.1"/>
    <property type="molecule type" value="Genomic_DNA"/>
</dbReference>
<accession>A0AA38GSX0</accession>
<dbReference type="GO" id="GO:0000398">
    <property type="term" value="P:mRNA splicing, via spliceosome"/>
    <property type="evidence" value="ECO:0007669"/>
    <property type="project" value="InterPro"/>
</dbReference>
<reference evidence="2 3" key="1">
    <citation type="journal article" date="2021" name="Nat. Plants">
        <title>The Taxus genome provides insights into paclitaxel biosynthesis.</title>
        <authorList>
            <person name="Xiong X."/>
            <person name="Gou J."/>
            <person name="Liao Q."/>
            <person name="Li Y."/>
            <person name="Zhou Q."/>
            <person name="Bi G."/>
            <person name="Li C."/>
            <person name="Du R."/>
            <person name="Wang X."/>
            <person name="Sun T."/>
            <person name="Guo L."/>
            <person name="Liang H."/>
            <person name="Lu P."/>
            <person name="Wu Y."/>
            <person name="Zhang Z."/>
            <person name="Ro D.K."/>
            <person name="Shang Y."/>
            <person name="Huang S."/>
            <person name="Yan J."/>
        </authorList>
    </citation>
    <scope>NUCLEOTIDE SEQUENCE [LARGE SCALE GENOMIC DNA]</scope>
    <source>
        <strain evidence="2">Ta-2019</strain>
    </source>
</reference>
<feature type="region of interest" description="Disordered" evidence="1">
    <location>
        <begin position="1"/>
        <end position="22"/>
    </location>
</feature>
<evidence type="ECO:0000313" key="2">
    <source>
        <dbReference type="EMBL" id="KAH9328139.1"/>
    </source>
</evidence>
<dbReference type="PANTHER" id="PTHR43979">
    <property type="entry name" value="PRE-MRNA-PROCESSING FACTOR 17"/>
    <property type="match status" value="1"/>
</dbReference>
<dbReference type="GO" id="GO:0003729">
    <property type="term" value="F:mRNA binding"/>
    <property type="evidence" value="ECO:0007669"/>
    <property type="project" value="TreeGrafter"/>
</dbReference>